<evidence type="ECO:0000313" key="4">
    <source>
        <dbReference type="Proteomes" id="UP000023152"/>
    </source>
</evidence>
<reference evidence="3 4" key="1">
    <citation type="journal article" date="2013" name="Curr. Biol.">
        <title>The Genome of the Foraminiferan Reticulomyxa filosa.</title>
        <authorList>
            <person name="Glockner G."/>
            <person name="Hulsmann N."/>
            <person name="Schleicher M."/>
            <person name="Noegel A.A."/>
            <person name="Eichinger L."/>
            <person name="Gallinger C."/>
            <person name="Pawlowski J."/>
            <person name="Sierra R."/>
            <person name="Euteneuer U."/>
            <person name="Pillet L."/>
            <person name="Moustafa A."/>
            <person name="Platzer M."/>
            <person name="Groth M."/>
            <person name="Szafranski K."/>
            <person name="Schliwa M."/>
        </authorList>
    </citation>
    <scope>NUCLEOTIDE SEQUENCE [LARGE SCALE GENOMIC DNA]</scope>
</reference>
<name>X6LEE8_RETFI</name>
<dbReference type="SUPFAM" id="SSF49562">
    <property type="entry name" value="C2 domain (Calcium/lipid-binding domain, CaLB)"/>
    <property type="match status" value="1"/>
</dbReference>
<proteinExistence type="predicted"/>
<comment type="caution">
    <text evidence="3">The sequence shown here is derived from an EMBL/GenBank/DDBJ whole genome shotgun (WGS) entry which is preliminary data.</text>
</comment>
<dbReference type="InterPro" id="IPR000008">
    <property type="entry name" value="C2_dom"/>
</dbReference>
<feature type="region of interest" description="Disordered" evidence="1">
    <location>
        <begin position="1"/>
        <end position="21"/>
    </location>
</feature>
<evidence type="ECO:0000256" key="1">
    <source>
        <dbReference type="SAM" id="MobiDB-lite"/>
    </source>
</evidence>
<dbReference type="EMBL" id="ASPP01042564">
    <property type="protein sequence ID" value="ETN99903.1"/>
    <property type="molecule type" value="Genomic_DNA"/>
</dbReference>
<evidence type="ECO:0000313" key="3">
    <source>
        <dbReference type="EMBL" id="ETN99903.1"/>
    </source>
</evidence>
<feature type="compositionally biased region" description="Basic residues" evidence="1">
    <location>
        <begin position="1"/>
        <end position="17"/>
    </location>
</feature>
<evidence type="ECO:0000259" key="2">
    <source>
        <dbReference type="PROSITE" id="PS50004"/>
    </source>
</evidence>
<dbReference type="PROSITE" id="PS50004">
    <property type="entry name" value="C2"/>
    <property type="match status" value="1"/>
</dbReference>
<dbReference type="Proteomes" id="UP000023152">
    <property type="component" value="Unassembled WGS sequence"/>
</dbReference>
<dbReference type="AlphaFoldDB" id="X6LEE8"/>
<accession>X6LEE8</accession>
<sequence>GSKQSKKKGSKQSKKKRSKEEWNYKKGMLTVEVVSGENIKKPKADTNIYVKLHLGNDSDVTKSKKYQKHITWNQKFDFPIKNIAEKLLGVIIVSNGNPQKKGNDSFKIGLKDLIESDDGEMNNVEFKIPNSQSGTTLVMSLSYSEEDENEEEENEEESEEFMQLLFHLDQFVNTFLLLLRSKLSKKKKKKRPIIKFTLCVQRVFEIQSSLFSKKKIEKKEF</sequence>
<dbReference type="Gene3D" id="2.60.40.150">
    <property type="entry name" value="C2 domain"/>
    <property type="match status" value="1"/>
</dbReference>
<organism evidence="3 4">
    <name type="scientific">Reticulomyxa filosa</name>
    <dbReference type="NCBI Taxonomy" id="46433"/>
    <lineage>
        <taxon>Eukaryota</taxon>
        <taxon>Sar</taxon>
        <taxon>Rhizaria</taxon>
        <taxon>Retaria</taxon>
        <taxon>Foraminifera</taxon>
        <taxon>Monothalamids</taxon>
        <taxon>Reticulomyxidae</taxon>
        <taxon>Reticulomyxa</taxon>
    </lineage>
</organism>
<dbReference type="InterPro" id="IPR035892">
    <property type="entry name" value="C2_domain_sf"/>
</dbReference>
<keyword evidence="4" id="KW-1185">Reference proteome</keyword>
<dbReference type="Pfam" id="PF00168">
    <property type="entry name" value="C2"/>
    <property type="match status" value="1"/>
</dbReference>
<gene>
    <name evidence="3" type="ORF">RFI_37564</name>
</gene>
<feature type="domain" description="C2" evidence="2">
    <location>
        <begin position="7"/>
        <end position="123"/>
    </location>
</feature>
<protein>
    <recommendedName>
        <fullName evidence="2">C2 domain-containing protein</fullName>
    </recommendedName>
</protein>
<feature type="non-terminal residue" evidence="3">
    <location>
        <position position="1"/>
    </location>
</feature>